<organism evidence="2 3">
    <name type="scientific">Acidihalobacter aeolianus</name>
    <dbReference type="NCBI Taxonomy" id="2792603"/>
    <lineage>
        <taxon>Bacteria</taxon>
        <taxon>Pseudomonadati</taxon>
        <taxon>Pseudomonadota</taxon>
        <taxon>Gammaproteobacteria</taxon>
        <taxon>Chromatiales</taxon>
        <taxon>Ectothiorhodospiraceae</taxon>
        <taxon>Acidihalobacter</taxon>
    </lineage>
</organism>
<dbReference type="RefSeq" id="WP_070072076.1">
    <property type="nucleotide sequence ID" value="NZ_CP017448.1"/>
</dbReference>
<dbReference type="KEGG" id="aaeo:BJI67_04820"/>
<dbReference type="InterPro" id="IPR035069">
    <property type="entry name" value="TTHA1013/TTHA0281-like"/>
</dbReference>
<sequence>MDYMTYKGYHGSCDTDMAQEVCRGKILFIDDLVTYKADSAKELRTAFHEAVDDYIETCKLVGKEPQKPLKGQFNVRIPKELHREAYLRSIQDDVSLNEVVARSMRAYLHGNLEVVHNHKHNVSVTMGSREDSQWQTGQTTTAKDLDWTGEHHAKH</sequence>
<dbReference type="SUPFAM" id="SSF143100">
    <property type="entry name" value="TTHA1013/TTHA0281-like"/>
    <property type="match status" value="1"/>
</dbReference>
<protein>
    <recommendedName>
        <fullName evidence="4">Toxin-antitoxin system HicB family antitoxin</fullName>
    </recommendedName>
</protein>
<dbReference type="InterPro" id="IPR008651">
    <property type="entry name" value="Uncharacterised_HicB"/>
</dbReference>
<dbReference type="AlphaFoldDB" id="A0A1D8K6A7"/>
<reference evidence="2 3" key="1">
    <citation type="submission" date="2016-09" db="EMBL/GenBank/DDBJ databases">
        <title>Acidihalobacter prosperus V6 (DSM14174).</title>
        <authorList>
            <person name="Khaleque H.N."/>
            <person name="Ramsay J.P."/>
            <person name="Murphy R.J.T."/>
            <person name="Kaksonen A.H."/>
            <person name="Boxall N.J."/>
            <person name="Watkin E.L.J."/>
        </authorList>
    </citation>
    <scope>NUCLEOTIDE SEQUENCE [LARGE SCALE GENOMIC DNA]</scope>
    <source>
        <strain evidence="2 3">V6</strain>
    </source>
</reference>
<dbReference type="InterPro" id="IPR010985">
    <property type="entry name" value="Ribbon_hlx_hlx"/>
</dbReference>
<dbReference type="Pfam" id="PF05534">
    <property type="entry name" value="HicB"/>
    <property type="match status" value="1"/>
</dbReference>
<evidence type="ECO:0000313" key="3">
    <source>
        <dbReference type="Proteomes" id="UP000095342"/>
    </source>
</evidence>
<name>A0A1D8K6A7_9GAMM</name>
<feature type="compositionally biased region" description="Polar residues" evidence="1">
    <location>
        <begin position="133"/>
        <end position="142"/>
    </location>
</feature>
<proteinExistence type="predicted"/>
<dbReference type="SUPFAM" id="SSF47598">
    <property type="entry name" value="Ribbon-helix-helix"/>
    <property type="match status" value="1"/>
</dbReference>
<evidence type="ECO:0000256" key="1">
    <source>
        <dbReference type="SAM" id="MobiDB-lite"/>
    </source>
</evidence>
<dbReference type="Proteomes" id="UP000095342">
    <property type="component" value="Chromosome"/>
</dbReference>
<feature type="compositionally biased region" description="Basic and acidic residues" evidence="1">
    <location>
        <begin position="143"/>
        <end position="155"/>
    </location>
</feature>
<feature type="region of interest" description="Disordered" evidence="1">
    <location>
        <begin position="126"/>
        <end position="155"/>
    </location>
</feature>
<dbReference type="EMBL" id="CP017448">
    <property type="protein sequence ID" value="AOV16484.1"/>
    <property type="molecule type" value="Genomic_DNA"/>
</dbReference>
<evidence type="ECO:0008006" key="4">
    <source>
        <dbReference type="Google" id="ProtNLM"/>
    </source>
</evidence>
<evidence type="ECO:0000313" key="2">
    <source>
        <dbReference type="EMBL" id="AOV16484.1"/>
    </source>
</evidence>
<accession>A0A1D8K6A7</accession>
<gene>
    <name evidence="2" type="ORF">BJI67_04820</name>
</gene>
<dbReference type="GO" id="GO:0006355">
    <property type="term" value="P:regulation of DNA-templated transcription"/>
    <property type="evidence" value="ECO:0007669"/>
    <property type="project" value="InterPro"/>
</dbReference>
<keyword evidence="3" id="KW-1185">Reference proteome</keyword>